<sequence>MGYSETTSFALEAKDVPAHKSGDKIYFYVQAYSEVGTGKDGIEKAAELNNGKHLGSDWSKVASVTFE</sequence>
<comment type="caution">
    <text evidence="1">The sequence shown here is derived from an EMBL/GenBank/DDBJ whole genome shotgun (WGS) entry which is preliminary data.</text>
</comment>
<protein>
    <submittedName>
        <fullName evidence="1">Uncharacterized protein</fullName>
    </submittedName>
</protein>
<reference evidence="1" key="2">
    <citation type="submission" date="2023-10" db="EMBL/GenBank/DDBJ databases">
        <authorList>
            <person name="Khurajog B."/>
        </authorList>
    </citation>
    <scope>NUCLEOTIDE SEQUENCE</scope>
    <source>
        <strain evidence="1">BF14</strain>
    </source>
</reference>
<gene>
    <name evidence="1" type="ORF">R0H03_04025</name>
</gene>
<proteinExistence type="predicted"/>
<dbReference type="AlphaFoldDB" id="A0AAW8YKP7"/>
<reference evidence="1" key="1">
    <citation type="journal article" date="2023" name="PeerJ">
        <title>Selection and evaluation of lactic acid bacteria from chicken feces in Thailand as potential probiotics.</title>
        <authorList>
            <person name="Khurajog B."/>
            <person name="Disastra Y."/>
            <person name="Lawwyne L.D."/>
            <person name="Sirichokchatchawan W."/>
            <person name="Niyomtham W."/>
            <person name="Yindee J."/>
            <person name="Hampson D.J."/>
            <person name="Prapasarakul N."/>
        </authorList>
    </citation>
    <scope>NUCLEOTIDE SEQUENCE</scope>
    <source>
        <strain evidence="1">BF14</strain>
    </source>
</reference>
<dbReference type="RefSeq" id="WP_317052050.1">
    <property type="nucleotide sequence ID" value="NZ_CP140878.1"/>
</dbReference>
<dbReference type="Proteomes" id="UP001280415">
    <property type="component" value="Unassembled WGS sequence"/>
</dbReference>
<organism evidence="1 2">
    <name type="scientific">Pediococcus acidilactici</name>
    <dbReference type="NCBI Taxonomy" id="1254"/>
    <lineage>
        <taxon>Bacteria</taxon>
        <taxon>Bacillati</taxon>
        <taxon>Bacillota</taxon>
        <taxon>Bacilli</taxon>
        <taxon>Lactobacillales</taxon>
        <taxon>Lactobacillaceae</taxon>
        <taxon>Pediococcus</taxon>
        <taxon>Pediococcus acidilactici group</taxon>
    </lineage>
</organism>
<dbReference type="EMBL" id="JAWJAX010000003">
    <property type="protein sequence ID" value="MDV2911033.1"/>
    <property type="molecule type" value="Genomic_DNA"/>
</dbReference>
<accession>A0AAW8YKP7</accession>
<evidence type="ECO:0000313" key="2">
    <source>
        <dbReference type="Proteomes" id="UP001280415"/>
    </source>
</evidence>
<name>A0AAW8YKP7_PEDAC</name>
<evidence type="ECO:0000313" key="1">
    <source>
        <dbReference type="EMBL" id="MDV2911033.1"/>
    </source>
</evidence>